<dbReference type="Gene3D" id="2.130.10.10">
    <property type="entry name" value="YVTN repeat-like/Quinoprotein amine dehydrogenase"/>
    <property type="match status" value="1"/>
</dbReference>
<proteinExistence type="predicted"/>
<feature type="compositionally biased region" description="Pro residues" evidence="1">
    <location>
        <begin position="76"/>
        <end position="89"/>
    </location>
</feature>
<name>A0ABW2JKB7_9ACTN</name>
<keyword evidence="2" id="KW-1133">Transmembrane helix</keyword>
<accession>A0ABW2JKB7</accession>
<dbReference type="InterPro" id="IPR002372">
    <property type="entry name" value="PQQ_rpt_dom"/>
</dbReference>
<dbReference type="RefSeq" id="WP_381831519.1">
    <property type="nucleotide sequence ID" value="NZ_JBHTCF010000007.1"/>
</dbReference>
<dbReference type="InterPro" id="IPR015943">
    <property type="entry name" value="WD40/YVTN_repeat-like_dom_sf"/>
</dbReference>
<keyword evidence="2" id="KW-0812">Transmembrane</keyword>
<evidence type="ECO:0000313" key="4">
    <source>
        <dbReference type="EMBL" id="MFC7306152.1"/>
    </source>
</evidence>
<feature type="transmembrane region" description="Helical" evidence="2">
    <location>
        <begin position="132"/>
        <end position="153"/>
    </location>
</feature>
<sequence>MTQPPQPPNEPPKGGFGAPQDPPPGGFGAPTPPPPGGYGAPTPPPPPGTPPPAQPGYGYPQAPGQAPNQAPGKAGTPPPAAPGTPPPGQPGGYGYPGQQPQYGAYQQQPYGTPPPPPGGPGGPGGKQPNSQLMIIVAAVVAVALIVGGGIWFAKSSGDDGKKDESKSSGGATGGEKGGEGPAGTGGAEKVPSDTSAKIIYQAQGPKVGADKTLSVKGSWLTDEVYAKSGESKIVGYDVASGKPKWTLPLSGPTCAGSRQVSGDGLAAVVFEAAGKKDYNGCSEVAVFDLKSGEKLWQKNISDGSSKADFQEVVISQGTVAAGGGTDGGAAWDLKSGEKRWAPEPNDTCKDAGYAGGEQMVAVRECGSYSDPRVEVQLIDPASGTPKWTYKLPDGIDNAKVMSTKPVVFGVDSGGITASGVTDIFALDDGGKLRGKAVLEDGKYQLDCEVNLVQDCVGVAVGGNRVYVPTADHQGSSAAGTTNEVVAFDLDSGKQVGSKIDAGDRYKILPLRMDGSNLLAYKEPPYDKGGQVVTIDPKSGKQTVLLENPSEREIRDVETQYSLPDGAEMLYGNGRLFLADELMSKPSDLDTTNNLFVAFGTS</sequence>
<feature type="compositionally biased region" description="Pro residues" evidence="1">
    <location>
        <begin position="20"/>
        <end position="54"/>
    </location>
</feature>
<feature type="domain" description="Pyrrolo-quinoline quinone repeat" evidence="3">
    <location>
        <begin position="222"/>
        <end position="389"/>
    </location>
</feature>
<evidence type="ECO:0000259" key="3">
    <source>
        <dbReference type="Pfam" id="PF13360"/>
    </source>
</evidence>
<dbReference type="Gene3D" id="2.40.128.630">
    <property type="match status" value="1"/>
</dbReference>
<feature type="compositionally biased region" description="Gly residues" evidence="1">
    <location>
        <begin position="170"/>
        <end position="186"/>
    </location>
</feature>
<feature type="compositionally biased region" description="Low complexity" evidence="1">
    <location>
        <begin position="96"/>
        <end position="110"/>
    </location>
</feature>
<gene>
    <name evidence="4" type="ORF">ACFQVC_18260</name>
</gene>
<feature type="compositionally biased region" description="Basic and acidic residues" evidence="1">
    <location>
        <begin position="156"/>
        <end position="166"/>
    </location>
</feature>
<protein>
    <submittedName>
        <fullName evidence="4">PQQ-binding-like beta-propeller repeat protein</fullName>
    </submittedName>
</protein>
<feature type="compositionally biased region" description="Pro residues" evidence="1">
    <location>
        <begin position="111"/>
        <end position="120"/>
    </location>
</feature>
<dbReference type="Proteomes" id="UP001596523">
    <property type="component" value="Unassembled WGS sequence"/>
</dbReference>
<keyword evidence="2" id="KW-0472">Membrane</keyword>
<evidence type="ECO:0000256" key="2">
    <source>
        <dbReference type="SAM" id="Phobius"/>
    </source>
</evidence>
<comment type="caution">
    <text evidence="4">The sequence shown here is derived from an EMBL/GenBank/DDBJ whole genome shotgun (WGS) entry which is preliminary data.</text>
</comment>
<organism evidence="4 5">
    <name type="scientific">Streptomyces monticola</name>
    <dbReference type="NCBI Taxonomy" id="2666263"/>
    <lineage>
        <taxon>Bacteria</taxon>
        <taxon>Bacillati</taxon>
        <taxon>Actinomycetota</taxon>
        <taxon>Actinomycetes</taxon>
        <taxon>Kitasatosporales</taxon>
        <taxon>Streptomycetaceae</taxon>
        <taxon>Streptomyces</taxon>
    </lineage>
</organism>
<dbReference type="SUPFAM" id="SSF50998">
    <property type="entry name" value="Quinoprotein alcohol dehydrogenase-like"/>
    <property type="match status" value="2"/>
</dbReference>
<feature type="region of interest" description="Disordered" evidence="1">
    <location>
        <begin position="1"/>
        <end position="128"/>
    </location>
</feature>
<feature type="compositionally biased region" description="Pro residues" evidence="1">
    <location>
        <begin position="1"/>
        <end position="11"/>
    </location>
</feature>
<dbReference type="InterPro" id="IPR011047">
    <property type="entry name" value="Quinoprotein_ADH-like_sf"/>
</dbReference>
<dbReference type="Pfam" id="PF13360">
    <property type="entry name" value="PQQ_2"/>
    <property type="match status" value="1"/>
</dbReference>
<keyword evidence="5" id="KW-1185">Reference proteome</keyword>
<reference evidence="5" key="1">
    <citation type="journal article" date="2019" name="Int. J. Syst. Evol. Microbiol.">
        <title>The Global Catalogue of Microorganisms (GCM) 10K type strain sequencing project: providing services to taxonomists for standard genome sequencing and annotation.</title>
        <authorList>
            <consortium name="The Broad Institute Genomics Platform"/>
            <consortium name="The Broad Institute Genome Sequencing Center for Infectious Disease"/>
            <person name="Wu L."/>
            <person name="Ma J."/>
        </authorList>
    </citation>
    <scope>NUCLEOTIDE SEQUENCE [LARGE SCALE GENOMIC DNA]</scope>
    <source>
        <strain evidence="5">SYNS20</strain>
    </source>
</reference>
<dbReference type="EMBL" id="JBHTCF010000007">
    <property type="protein sequence ID" value="MFC7306152.1"/>
    <property type="molecule type" value="Genomic_DNA"/>
</dbReference>
<feature type="compositionally biased region" description="Low complexity" evidence="1">
    <location>
        <begin position="55"/>
        <end position="75"/>
    </location>
</feature>
<evidence type="ECO:0000256" key="1">
    <source>
        <dbReference type="SAM" id="MobiDB-lite"/>
    </source>
</evidence>
<feature type="region of interest" description="Disordered" evidence="1">
    <location>
        <begin position="153"/>
        <end position="192"/>
    </location>
</feature>
<evidence type="ECO:0000313" key="5">
    <source>
        <dbReference type="Proteomes" id="UP001596523"/>
    </source>
</evidence>